<sequence length="144" mass="16317">MFLKIVIFIHIVAATIWTGGHLVLTLGFLPKALKQRDFGIIENFESKYEPIGMPALLILVVTGVYMTVHYAPDFFKMDMADHYTRHLVFKFILLIFTLALAVHARFFLIPQRRLKLLAIHILAVTIIAVLFVFTGFSARSGGLL</sequence>
<keyword evidence="1" id="KW-0812">Transmembrane</keyword>
<evidence type="ECO:0000313" key="3">
    <source>
        <dbReference type="EMBL" id="RKN79350.1"/>
    </source>
</evidence>
<protein>
    <submittedName>
        <fullName evidence="3">Copper resistance protein CopD</fullName>
    </submittedName>
</protein>
<feature type="transmembrane region" description="Helical" evidence="1">
    <location>
        <begin position="116"/>
        <end position="138"/>
    </location>
</feature>
<evidence type="ECO:0000313" key="4">
    <source>
        <dbReference type="Proteomes" id="UP000276603"/>
    </source>
</evidence>
<reference evidence="3 4" key="1">
    <citation type="submission" date="2018-10" db="EMBL/GenBank/DDBJ databases">
        <title>Ulvibacterium marinum gen. nov., sp. nov., a novel marine bacterium of the family Flavobacteriaceae, isolated from a culture of the green alga Ulva prolifera.</title>
        <authorList>
            <person name="Zhang Z."/>
        </authorList>
    </citation>
    <scope>NUCLEOTIDE SEQUENCE [LARGE SCALE GENOMIC DNA]</scope>
    <source>
        <strain evidence="3 4">CCMM003</strain>
    </source>
</reference>
<feature type="domain" description="Copper resistance protein D" evidence="2">
    <location>
        <begin position="46"/>
        <end position="127"/>
    </location>
</feature>
<feature type="transmembrane region" description="Helical" evidence="1">
    <location>
        <begin position="50"/>
        <end position="68"/>
    </location>
</feature>
<feature type="transmembrane region" description="Helical" evidence="1">
    <location>
        <begin position="88"/>
        <end position="109"/>
    </location>
</feature>
<dbReference type="EMBL" id="RBCJ01000003">
    <property type="protein sequence ID" value="RKN79350.1"/>
    <property type="molecule type" value="Genomic_DNA"/>
</dbReference>
<keyword evidence="1" id="KW-0472">Membrane</keyword>
<gene>
    <name evidence="3" type="ORF">D7Z94_13615</name>
</gene>
<dbReference type="Pfam" id="PF05425">
    <property type="entry name" value="CopD"/>
    <property type="match status" value="1"/>
</dbReference>
<organism evidence="3 4">
    <name type="scientific">Ulvibacterium marinum</name>
    <dbReference type="NCBI Taxonomy" id="2419782"/>
    <lineage>
        <taxon>Bacteria</taxon>
        <taxon>Pseudomonadati</taxon>
        <taxon>Bacteroidota</taxon>
        <taxon>Flavobacteriia</taxon>
        <taxon>Flavobacteriales</taxon>
        <taxon>Flavobacteriaceae</taxon>
        <taxon>Ulvibacterium</taxon>
    </lineage>
</organism>
<keyword evidence="4" id="KW-1185">Reference proteome</keyword>
<dbReference type="Proteomes" id="UP000276603">
    <property type="component" value="Unassembled WGS sequence"/>
</dbReference>
<dbReference type="InterPro" id="IPR008457">
    <property type="entry name" value="Cu-R_CopD_dom"/>
</dbReference>
<dbReference type="OrthoDB" id="1162754at2"/>
<dbReference type="RefSeq" id="WP_120712164.1">
    <property type="nucleotide sequence ID" value="NZ_RBCJ01000003.1"/>
</dbReference>
<keyword evidence="1" id="KW-1133">Transmembrane helix</keyword>
<accession>A0A3B0C2P5</accession>
<name>A0A3B0C2P5_9FLAO</name>
<proteinExistence type="predicted"/>
<evidence type="ECO:0000259" key="2">
    <source>
        <dbReference type="Pfam" id="PF05425"/>
    </source>
</evidence>
<dbReference type="GO" id="GO:0016020">
    <property type="term" value="C:membrane"/>
    <property type="evidence" value="ECO:0007669"/>
    <property type="project" value="InterPro"/>
</dbReference>
<evidence type="ECO:0000256" key="1">
    <source>
        <dbReference type="SAM" id="Phobius"/>
    </source>
</evidence>
<feature type="transmembrane region" description="Helical" evidence="1">
    <location>
        <begin position="6"/>
        <end position="29"/>
    </location>
</feature>
<comment type="caution">
    <text evidence="3">The sequence shown here is derived from an EMBL/GenBank/DDBJ whole genome shotgun (WGS) entry which is preliminary data.</text>
</comment>
<dbReference type="AlphaFoldDB" id="A0A3B0C2P5"/>